<dbReference type="EMBL" id="CAIIXF020000002">
    <property type="protein sequence ID" value="CAH1776317.1"/>
    <property type="molecule type" value="Genomic_DNA"/>
</dbReference>
<dbReference type="Proteomes" id="UP000749559">
    <property type="component" value="Unassembled WGS sequence"/>
</dbReference>
<dbReference type="InterPro" id="IPR036282">
    <property type="entry name" value="Glutathione-S-Trfase_C_sf"/>
</dbReference>
<accession>A0A8J1TE88</accession>
<dbReference type="PANTHER" id="PTHR43917">
    <property type="match status" value="1"/>
</dbReference>
<keyword evidence="2" id="KW-1185">Reference proteome</keyword>
<evidence type="ECO:0000313" key="2">
    <source>
        <dbReference type="Proteomes" id="UP000749559"/>
    </source>
</evidence>
<sequence length="134" mass="15294">SAALQYLARIEGVPDHWYPRSVKFVGPAFIDTPFTEYQVNEAREGFEALLDKLEEIWLKESPSLAGNDITIADLQCITELTQVGSIGYDMVNGRPKLEAWMQRVEDTLKPSFDDICKVPLTFFENAFKKYKEAK</sequence>
<dbReference type="GO" id="GO:0004364">
    <property type="term" value="F:glutathione transferase activity"/>
    <property type="evidence" value="ECO:0007669"/>
    <property type="project" value="TreeGrafter"/>
</dbReference>
<feature type="non-terminal residue" evidence="1">
    <location>
        <position position="1"/>
    </location>
</feature>
<dbReference type="Gene3D" id="1.20.1050.10">
    <property type="match status" value="1"/>
</dbReference>
<dbReference type="PANTHER" id="PTHR43917:SF8">
    <property type="entry name" value="GH16740P-RELATED"/>
    <property type="match status" value="1"/>
</dbReference>
<gene>
    <name evidence="1" type="ORF">OFUS_LOCUS3501</name>
</gene>
<dbReference type="Pfam" id="PF00043">
    <property type="entry name" value="GST_C"/>
    <property type="match status" value="1"/>
</dbReference>
<dbReference type="InterPro" id="IPR004046">
    <property type="entry name" value="GST_C"/>
</dbReference>
<dbReference type="AlphaFoldDB" id="A0A8J1TE88"/>
<comment type="caution">
    <text evidence="1">The sequence shown here is derived from an EMBL/GenBank/DDBJ whole genome shotgun (WGS) entry which is preliminary data.</text>
</comment>
<protein>
    <submittedName>
        <fullName evidence="1">Uncharacterized protein</fullName>
    </submittedName>
</protein>
<dbReference type="OrthoDB" id="422574at2759"/>
<name>A0A8J1TE88_OWEFU</name>
<proteinExistence type="predicted"/>
<organism evidence="1 2">
    <name type="scientific">Owenia fusiformis</name>
    <name type="common">Polychaete worm</name>
    <dbReference type="NCBI Taxonomy" id="6347"/>
    <lineage>
        <taxon>Eukaryota</taxon>
        <taxon>Metazoa</taxon>
        <taxon>Spiralia</taxon>
        <taxon>Lophotrochozoa</taxon>
        <taxon>Annelida</taxon>
        <taxon>Polychaeta</taxon>
        <taxon>Sedentaria</taxon>
        <taxon>Canalipalpata</taxon>
        <taxon>Sabellida</taxon>
        <taxon>Oweniida</taxon>
        <taxon>Oweniidae</taxon>
        <taxon>Owenia</taxon>
    </lineage>
</organism>
<reference evidence="1" key="1">
    <citation type="submission" date="2022-03" db="EMBL/GenBank/DDBJ databases">
        <authorList>
            <person name="Martin C."/>
        </authorList>
    </citation>
    <scope>NUCLEOTIDE SEQUENCE</scope>
</reference>
<dbReference type="GO" id="GO:0006749">
    <property type="term" value="P:glutathione metabolic process"/>
    <property type="evidence" value="ECO:0007669"/>
    <property type="project" value="TreeGrafter"/>
</dbReference>
<dbReference type="PROSITE" id="PS50405">
    <property type="entry name" value="GST_CTER"/>
    <property type="match status" value="1"/>
</dbReference>
<dbReference type="InterPro" id="IPR010987">
    <property type="entry name" value="Glutathione-S-Trfase_C-like"/>
</dbReference>
<dbReference type="SUPFAM" id="SSF47616">
    <property type="entry name" value="GST C-terminal domain-like"/>
    <property type="match status" value="1"/>
</dbReference>
<evidence type="ECO:0000313" key="1">
    <source>
        <dbReference type="EMBL" id="CAH1776317.1"/>
    </source>
</evidence>
<dbReference type="GO" id="GO:0005737">
    <property type="term" value="C:cytoplasm"/>
    <property type="evidence" value="ECO:0007669"/>
    <property type="project" value="TreeGrafter"/>
</dbReference>
<dbReference type="InterPro" id="IPR051369">
    <property type="entry name" value="GST_Theta"/>
</dbReference>